<dbReference type="EMBL" id="AYSO01000020">
    <property type="protein sequence ID" value="KIE44478.1"/>
    <property type="molecule type" value="Genomic_DNA"/>
</dbReference>
<proteinExistence type="predicted"/>
<dbReference type="Proteomes" id="UP000031366">
    <property type="component" value="Unassembled WGS sequence"/>
</dbReference>
<dbReference type="RefSeq" id="WP_274532872.1">
    <property type="nucleotide sequence ID" value="NZ_AYSO01000020.1"/>
</dbReference>
<gene>
    <name evidence="1" type="ORF">U732_473</name>
</gene>
<evidence type="ECO:0000313" key="1">
    <source>
        <dbReference type="EMBL" id="KIE44478.1"/>
    </source>
</evidence>
<name>A0A0C1TZ09_9CLOT</name>
<evidence type="ECO:0000313" key="2">
    <source>
        <dbReference type="Proteomes" id="UP000031366"/>
    </source>
</evidence>
<sequence length="44" mass="5219">MAYLSMVEALMECIDRGYYKATEKEIKELKKTYLEIEGNIEEEI</sequence>
<accession>A0A0C1TZ09</accession>
<dbReference type="AlphaFoldDB" id="A0A0C1TZ09"/>
<keyword evidence="2" id="KW-1185">Reference proteome</keyword>
<protein>
    <submittedName>
        <fullName evidence="1">Uncharacterized protein</fullName>
    </submittedName>
</protein>
<reference evidence="1 2" key="1">
    <citation type="journal article" date="2015" name="Infect. Genet. Evol.">
        <title>Genomic sequences of six botulinum neurotoxin-producing strains representing three clostridial species illustrate the mobility and diversity of botulinum neurotoxin genes.</title>
        <authorList>
            <person name="Smith T.J."/>
            <person name="Hill K.K."/>
            <person name="Xie G."/>
            <person name="Foley B.T."/>
            <person name="Williamson C.H."/>
            <person name="Foster J.T."/>
            <person name="Johnson S.L."/>
            <person name="Chertkov O."/>
            <person name="Teshima H."/>
            <person name="Gibbons H.S."/>
            <person name="Johnsky L.A."/>
            <person name="Karavis M.A."/>
            <person name="Smith L.A."/>
        </authorList>
    </citation>
    <scope>NUCLEOTIDE SEQUENCE [LARGE SCALE GENOMIC DNA]</scope>
    <source>
        <strain evidence="1 2">CDC 2741</strain>
    </source>
</reference>
<comment type="caution">
    <text evidence="1">The sequence shown here is derived from an EMBL/GenBank/DDBJ whole genome shotgun (WGS) entry which is preliminary data.</text>
</comment>
<organism evidence="1 2">
    <name type="scientific">Clostridium argentinense CDC 2741</name>
    <dbReference type="NCBI Taxonomy" id="1418104"/>
    <lineage>
        <taxon>Bacteria</taxon>
        <taxon>Bacillati</taxon>
        <taxon>Bacillota</taxon>
        <taxon>Clostridia</taxon>
        <taxon>Eubacteriales</taxon>
        <taxon>Clostridiaceae</taxon>
        <taxon>Clostridium</taxon>
    </lineage>
</organism>